<keyword evidence="2 3" id="KW-0040">ANK repeat</keyword>
<evidence type="ECO:0000256" key="1">
    <source>
        <dbReference type="ARBA" id="ARBA00022737"/>
    </source>
</evidence>
<feature type="repeat" description="ANK" evidence="3">
    <location>
        <begin position="125"/>
        <end position="157"/>
    </location>
</feature>
<dbReference type="GeneID" id="106671134"/>
<dbReference type="PROSITE" id="PS50088">
    <property type="entry name" value="ANK_REPEAT"/>
    <property type="match status" value="2"/>
</dbReference>
<evidence type="ECO:0000256" key="2">
    <source>
        <dbReference type="ARBA" id="ARBA00023043"/>
    </source>
</evidence>
<feature type="repeat" description="ANK" evidence="3">
    <location>
        <begin position="158"/>
        <end position="190"/>
    </location>
</feature>
<dbReference type="Pfam" id="PF12796">
    <property type="entry name" value="Ank_2"/>
    <property type="match status" value="1"/>
</dbReference>
<keyword evidence="1" id="KW-0677">Repeat</keyword>
<organism evidence="4 5">
    <name type="scientific">Cimex lectularius</name>
    <name type="common">Bed bug</name>
    <name type="synonym">Acanthia lectularia</name>
    <dbReference type="NCBI Taxonomy" id="79782"/>
    <lineage>
        <taxon>Eukaryota</taxon>
        <taxon>Metazoa</taxon>
        <taxon>Ecdysozoa</taxon>
        <taxon>Arthropoda</taxon>
        <taxon>Hexapoda</taxon>
        <taxon>Insecta</taxon>
        <taxon>Pterygota</taxon>
        <taxon>Neoptera</taxon>
        <taxon>Paraneoptera</taxon>
        <taxon>Hemiptera</taxon>
        <taxon>Heteroptera</taxon>
        <taxon>Panheteroptera</taxon>
        <taxon>Cimicomorpha</taxon>
        <taxon>Cimicidae</taxon>
        <taxon>Cimex</taxon>
    </lineage>
</organism>
<dbReference type="InterPro" id="IPR002110">
    <property type="entry name" value="Ankyrin_rpt"/>
</dbReference>
<dbReference type="OrthoDB" id="496981at2759"/>
<evidence type="ECO:0000313" key="4">
    <source>
        <dbReference type="EnsemblMetazoa" id="XP_014257463.1"/>
    </source>
</evidence>
<reference evidence="4" key="1">
    <citation type="submission" date="2022-01" db="UniProtKB">
        <authorList>
            <consortium name="EnsemblMetazoa"/>
        </authorList>
    </citation>
    <scope>IDENTIFICATION</scope>
</reference>
<dbReference type="EnsemblMetazoa" id="XM_014401977.1">
    <property type="protein sequence ID" value="XP_014257463.1"/>
    <property type="gene ID" value="LOC106671134"/>
</dbReference>
<dbReference type="SUPFAM" id="SSF48403">
    <property type="entry name" value="Ankyrin repeat"/>
    <property type="match status" value="1"/>
</dbReference>
<dbReference type="Gene3D" id="1.25.40.20">
    <property type="entry name" value="Ankyrin repeat-containing domain"/>
    <property type="match status" value="1"/>
</dbReference>
<dbReference type="RefSeq" id="XP_014257463.1">
    <property type="nucleotide sequence ID" value="XM_014401977.1"/>
</dbReference>
<dbReference type="PANTHER" id="PTHR24171">
    <property type="entry name" value="ANKYRIN REPEAT DOMAIN-CONTAINING PROTEIN 39-RELATED"/>
    <property type="match status" value="1"/>
</dbReference>
<evidence type="ECO:0000256" key="3">
    <source>
        <dbReference type="PROSITE-ProRule" id="PRU00023"/>
    </source>
</evidence>
<dbReference type="Proteomes" id="UP000494040">
    <property type="component" value="Unassembled WGS sequence"/>
</dbReference>
<proteinExistence type="predicted"/>
<dbReference type="AlphaFoldDB" id="A0A8I6S7U4"/>
<dbReference type="InterPro" id="IPR036770">
    <property type="entry name" value="Ankyrin_rpt-contain_sf"/>
</dbReference>
<protein>
    <recommendedName>
        <fullName evidence="6">Ankyrin repeat domain-containing protein 54</fullName>
    </recommendedName>
</protein>
<dbReference type="PROSITE" id="PS50297">
    <property type="entry name" value="ANK_REP_REGION"/>
    <property type="match status" value="2"/>
</dbReference>
<sequence length="271" mass="30158">MSYLEAGTSSTPLAPEEKAAAFHVQPKSLSTGYESAMTSDREEHPWRWDLSAPTDGPFQKSELTTKIKPARMLSRKCRLVEYSTWRNFKKPLDERRLCQAVSMNDTATVIHLLNQGVSPSCYDRQMRTPLHLAACKGYAHMVKILLDKGADPNGKDSIGNTPLHLATCTYNLEVILLLLCAGTNVSSKDFVGRSPLQLALSKARASKENMDRDDWSANSERIARLLLSFSNSGSAGVDSQLLSHFHKLNLSDAEEKMESFVQELNSLKLQK</sequence>
<dbReference type="KEGG" id="clec:106671134"/>
<name>A0A8I6S7U4_CIMLE</name>
<keyword evidence="5" id="KW-1185">Reference proteome</keyword>
<accession>A0A8I6S7U4</accession>
<evidence type="ECO:0008006" key="6">
    <source>
        <dbReference type="Google" id="ProtNLM"/>
    </source>
</evidence>
<evidence type="ECO:0000313" key="5">
    <source>
        <dbReference type="Proteomes" id="UP000494040"/>
    </source>
</evidence>
<dbReference type="SMART" id="SM00248">
    <property type="entry name" value="ANK"/>
    <property type="match status" value="4"/>
</dbReference>